<dbReference type="AlphaFoldDB" id="A0A510XAY6"/>
<dbReference type="InterPro" id="IPR000792">
    <property type="entry name" value="Tscrpt_reg_LuxR_C"/>
</dbReference>
<evidence type="ECO:0000256" key="2">
    <source>
        <dbReference type="ARBA" id="ARBA00023125"/>
    </source>
</evidence>
<protein>
    <submittedName>
        <fullName evidence="5">Helix-turn-helix transcriptional regulator</fullName>
    </submittedName>
</protein>
<dbReference type="CDD" id="cd06170">
    <property type="entry name" value="LuxR_C_like"/>
    <property type="match status" value="1"/>
</dbReference>
<sequence length="273" mass="31533">MSEQDHHERRPPRQTALAALGWHRAFAGLVEALDREAFWLAVVRLLERHLDFNTWVALVFFDHRPPRILAESDEDDGADETLFQDYQRGLYLLDPFYIDAKGRGRSGLYTLADVAPQGFTRTEYYQRYFRRNIVADEVQFNCVLDDERTLCLSLGSVAPFDHDALGLLALVQPWLLALMRQRSHFEALEEDQPGPHPWHPRQGATLAQDAQRALTEREREVSQLMLAGCTTKEIARHLAISVETVRAHKKHLYAKLGINSQSELFALFWQDRR</sequence>
<evidence type="ECO:0000256" key="3">
    <source>
        <dbReference type="ARBA" id="ARBA00023163"/>
    </source>
</evidence>
<dbReference type="EMBL" id="BJUK01000020">
    <property type="protein sequence ID" value="GEK47695.1"/>
    <property type="molecule type" value="Genomic_DNA"/>
</dbReference>
<evidence type="ECO:0000259" key="4">
    <source>
        <dbReference type="PROSITE" id="PS50043"/>
    </source>
</evidence>
<accession>A0A510XAY6</accession>
<organism evidence="5 6">
    <name type="scientific">Bisbaumannia pacifica</name>
    <dbReference type="NCBI Taxonomy" id="77098"/>
    <lineage>
        <taxon>Bacteria</taxon>
        <taxon>Pseudomonadati</taxon>
        <taxon>Pseudomonadota</taxon>
        <taxon>Gammaproteobacteria</taxon>
        <taxon>Oceanospirillales</taxon>
        <taxon>Halomonadaceae</taxon>
        <taxon>Bisbaumannia</taxon>
    </lineage>
</organism>
<dbReference type="GO" id="GO:0003677">
    <property type="term" value="F:DNA binding"/>
    <property type="evidence" value="ECO:0007669"/>
    <property type="project" value="UniProtKB-KW"/>
</dbReference>
<dbReference type="RefSeq" id="WP_146803038.1">
    <property type="nucleotide sequence ID" value="NZ_BJUK01000020.1"/>
</dbReference>
<reference evidence="5 6" key="1">
    <citation type="submission" date="2019-07" db="EMBL/GenBank/DDBJ databases">
        <title>Whole genome shotgun sequence of Halomonas pacifica NBRC 102220.</title>
        <authorList>
            <person name="Hosoyama A."/>
            <person name="Uohara A."/>
            <person name="Ohji S."/>
            <person name="Ichikawa N."/>
        </authorList>
    </citation>
    <scope>NUCLEOTIDE SEQUENCE [LARGE SCALE GENOMIC DNA]</scope>
    <source>
        <strain evidence="5 6">NBRC 102220</strain>
    </source>
</reference>
<dbReference type="Pfam" id="PF00196">
    <property type="entry name" value="GerE"/>
    <property type="match status" value="1"/>
</dbReference>
<dbReference type="OrthoDB" id="343383at2"/>
<keyword evidence="1" id="KW-0805">Transcription regulation</keyword>
<feature type="domain" description="HTH luxR-type" evidence="4">
    <location>
        <begin position="207"/>
        <end position="272"/>
    </location>
</feature>
<dbReference type="Gene3D" id="1.10.10.10">
    <property type="entry name" value="Winged helix-like DNA-binding domain superfamily/Winged helix DNA-binding domain"/>
    <property type="match status" value="1"/>
</dbReference>
<proteinExistence type="predicted"/>
<dbReference type="PROSITE" id="PS00622">
    <property type="entry name" value="HTH_LUXR_1"/>
    <property type="match status" value="1"/>
</dbReference>
<keyword evidence="6" id="KW-1185">Reference proteome</keyword>
<keyword evidence="3" id="KW-0804">Transcription</keyword>
<name>A0A510XAY6_9GAMM</name>
<keyword evidence="2" id="KW-0238">DNA-binding</keyword>
<evidence type="ECO:0000256" key="1">
    <source>
        <dbReference type="ARBA" id="ARBA00023015"/>
    </source>
</evidence>
<dbReference type="Proteomes" id="UP000321275">
    <property type="component" value="Unassembled WGS sequence"/>
</dbReference>
<dbReference type="PRINTS" id="PR00038">
    <property type="entry name" value="HTHLUXR"/>
</dbReference>
<gene>
    <name evidence="5" type="ORF">HPA02_19780</name>
</gene>
<dbReference type="SMART" id="SM00421">
    <property type="entry name" value="HTH_LUXR"/>
    <property type="match status" value="1"/>
</dbReference>
<comment type="caution">
    <text evidence="5">The sequence shown here is derived from an EMBL/GenBank/DDBJ whole genome shotgun (WGS) entry which is preliminary data.</text>
</comment>
<evidence type="ECO:0000313" key="6">
    <source>
        <dbReference type="Proteomes" id="UP000321275"/>
    </source>
</evidence>
<dbReference type="PROSITE" id="PS50043">
    <property type="entry name" value="HTH_LUXR_2"/>
    <property type="match status" value="1"/>
</dbReference>
<evidence type="ECO:0000313" key="5">
    <source>
        <dbReference type="EMBL" id="GEK47695.1"/>
    </source>
</evidence>
<dbReference type="GO" id="GO:0006355">
    <property type="term" value="P:regulation of DNA-templated transcription"/>
    <property type="evidence" value="ECO:0007669"/>
    <property type="project" value="InterPro"/>
</dbReference>
<dbReference type="InterPro" id="IPR016032">
    <property type="entry name" value="Sig_transdc_resp-reg_C-effctor"/>
</dbReference>
<dbReference type="PANTHER" id="PTHR44688:SF16">
    <property type="entry name" value="DNA-BINDING TRANSCRIPTIONAL ACTIVATOR DEVR_DOSR"/>
    <property type="match status" value="1"/>
</dbReference>
<dbReference type="PANTHER" id="PTHR44688">
    <property type="entry name" value="DNA-BINDING TRANSCRIPTIONAL ACTIVATOR DEVR_DOSR"/>
    <property type="match status" value="1"/>
</dbReference>
<dbReference type="SUPFAM" id="SSF46894">
    <property type="entry name" value="C-terminal effector domain of the bipartite response regulators"/>
    <property type="match status" value="1"/>
</dbReference>
<dbReference type="InterPro" id="IPR036388">
    <property type="entry name" value="WH-like_DNA-bd_sf"/>
</dbReference>